<organism evidence="3 4">
    <name type="scientific">Halovenus salina</name>
    <dbReference type="NCBI Taxonomy" id="1510225"/>
    <lineage>
        <taxon>Archaea</taxon>
        <taxon>Methanobacteriati</taxon>
        <taxon>Methanobacteriota</taxon>
        <taxon>Stenosarchaea group</taxon>
        <taxon>Halobacteria</taxon>
        <taxon>Halobacteriales</taxon>
        <taxon>Haloarculaceae</taxon>
        <taxon>Halovenus</taxon>
    </lineage>
</organism>
<dbReference type="EMBL" id="JBHSZI010000001">
    <property type="protein sequence ID" value="MFC7058319.1"/>
    <property type="molecule type" value="Genomic_DNA"/>
</dbReference>
<feature type="transmembrane region" description="Helical" evidence="1">
    <location>
        <begin position="68"/>
        <end position="93"/>
    </location>
</feature>
<name>A0ABD5W0Q7_9EURY</name>
<dbReference type="InterPro" id="IPR018639">
    <property type="entry name" value="DUF2062"/>
</dbReference>
<sequence length="147" mass="15443">MAGGYVAGYTSRVQSTLREAFSEDLPPHSVALSFALGMFAIALPNLGIAVVVLFWVGRRVAWTSNFAFVAAVAILNPVVKGGVYSLSFAIGVFLLGPAEVSSLDIGLDTGTDVLVRVFVGNVLLAAGIAALSYAIAYRTARAVQHRR</sequence>
<keyword evidence="1" id="KW-0812">Transmembrane</keyword>
<evidence type="ECO:0000313" key="4">
    <source>
        <dbReference type="Proteomes" id="UP001596445"/>
    </source>
</evidence>
<protein>
    <submittedName>
        <fullName evidence="3">DUF2062 domain-containing protein</fullName>
    </submittedName>
</protein>
<dbReference type="RefSeq" id="WP_267164132.1">
    <property type="nucleotide sequence ID" value="NZ_CP112972.1"/>
</dbReference>
<dbReference type="Proteomes" id="UP001596445">
    <property type="component" value="Unassembled WGS sequence"/>
</dbReference>
<feature type="domain" description="DUF2062" evidence="2">
    <location>
        <begin position="13"/>
        <end position="147"/>
    </location>
</feature>
<accession>A0ABD5W0Q7</accession>
<evidence type="ECO:0000259" key="2">
    <source>
        <dbReference type="Pfam" id="PF09835"/>
    </source>
</evidence>
<evidence type="ECO:0000313" key="3">
    <source>
        <dbReference type="EMBL" id="MFC7058319.1"/>
    </source>
</evidence>
<comment type="caution">
    <text evidence="3">The sequence shown here is derived from an EMBL/GenBank/DDBJ whole genome shotgun (WGS) entry which is preliminary data.</text>
</comment>
<reference evidence="3 4" key="1">
    <citation type="journal article" date="2019" name="Int. J. Syst. Evol. Microbiol.">
        <title>The Global Catalogue of Microorganisms (GCM) 10K type strain sequencing project: providing services to taxonomists for standard genome sequencing and annotation.</title>
        <authorList>
            <consortium name="The Broad Institute Genomics Platform"/>
            <consortium name="The Broad Institute Genome Sequencing Center for Infectious Disease"/>
            <person name="Wu L."/>
            <person name="Ma J."/>
        </authorList>
    </citation>
    <scope>NUCLEOTIDE SEQUENCE [LARGE SCALE GENOMIC DNA]</scope>
    <source>
        <strain evidence="3 4">JCM 30072</strain>
    </source>
</reference>
<keyword evidence="1" id="KW-1133">Transmembrane helix</keyword>
<keyword evidence="1" id="KW-0472">Membrane</keyword>
<dbReference type="AlphaFoldDB" id="A0ABD5W0Q7"/>
<keyword evidence="4" id="KW-1185">Reference proteome</keyword>
<dbReference type="GeneID" id="76630306"/>
<dbReference type="Pfam" id="PF09835">
    <property type="entry name" value="DUF2062"/>
    <property type="match status" value="1"/>
</dbReference>
<feature type="transmembrane region" description="Helical" evidence="1">
    <location>
        <begin position="31"/>
        <end position="56"/>
    </location>
</feature>
<gene>
    <name evidence="3" type="ORF">ACFQQG_09185</name>
</gene>
<feature type="transmembrane region" description="Helical" evidence="1">
    <location>
        <begin position="113"/>
        <end position="137"/>
    </location>
</feature>
<evidence type="ECO:0000256" key="1">
    <source>
        <dbReference type="SAM" id="Phobius"/>
    </source>
</evidence>
<proteinExistence type="predicted"/>